<evidence type="ECO:0000313" key="3">
    <source>
        <dbReference type="Proteomes" id="UP001153954"/>
    </source>
</evidence>
<organism evidence="2 3">
    <name type="scientific">Euphydryas editha</name>
    <name type="common">Edith's checkerspot</name>
    <dbReference type="NCBI Taxonomy" id="104508"/>
    <lineage>
        <taxon>Eukaryota</taxon>
        <taxon>Metazoa</taxon>
        <taxon>Ecdysozoa</taxon>
        <taxon>Arthropoda</taxon>
        <taxon>Hexapoda</taxon>
        <taxon>Insecta</taxon>
        <taxon>Pterygota</taxon>
        <taxon>Neoptera</taxon>
        <taxon>Endopterygota</taxon>
        <taxon>Lepidoptera</taxon>
        <taxon>Glossata</taxon>
        <taxon>Ditrysia</taxon>
        <taxon>Papilionoidea</taxon>
        <taxon>Nymphalidae</taxon>
        <taxon>Nymphalinae</taxon>
        <taxon>Euphydryas</taxon>
    </lineage>
</organism>
<dbReference type="Pfam" id="PF21788">
    <property type="entry name" value="TNP-like_GBD"/>
    <property type="match status" value="1"/>
</dbReference>
<accession>A0AAU9TRG9</accession>
<dbReference type="InterPro" id="IPR048366">
    <property type="entry name" value="TNP-like_GBD"/>
</dbReference>
<reference evidence="2" key="1">
    <citation type="submission" date="2022-03" db="EMBL/GenBank/DDBJ databases">
        <authorList>
            <person name="Tunstrom K."/>
        </authorList>
    </citation>
    <scope>NUCLEOTIDE SEQUENCE</scope>
</reference>
<proteinExistence type="predicted"/>
<sequence length="76" mass="8544">MKVSLACQVFSHSVAAGILAKIANNELPQETTTTAMLIEKMDQLFDTLNGDTPDRKRGKKYFTNFTQRSPSTFKLF</sequence>
<evidence type="ECO:0000259" key="1">
    <source>
        <dbReference type="Pfam" id="PF21788"/>
    </source>
</evidence>
<dbReference type="Proteomes" id="UP001153954">
    <property type="component" value="Unassembled WGS sequence"/>
</dbReference>
<comment type="caution">
    <text evidence="2">The sequence shown here is derived from an EMBL/GenBank/DDBJ whole genome shotgun (WGS) entry which is preliminary data.</text>
</comment>
<name>A0AAU9TRG9_EUPED</name>
<keyword evidence="3" id="KW-1185">Reference proteome</keyword>
<evidence type="ECO:0000313" key="2">
    <source>
        <dbReference type="EMBL" id="CAH2088752.1"/>
    </source>
</evidence>
<gene>
    <name evidence="2" type="ORF">EEDITHA_LOCUS4887</name>
</gene>
<feature type="domain" description="Transposable element P transposase-like GTP-binding insertion" evidence="1">
    <location>
        <begin position="1"/>
        <end position="59"/>
    </location>
</feature>
<protein>
    <recommendedName>
        <fullName evidence="1">Transposable element P transposase-like GTP-binding insertion domain-containing protein</fullName>
    </recommendedName>
</protein>
<dbReference type="EMBL" id="CAKOGL010000007">
    <property type="protein sequence ID" value="CAH2088752.1"/>
    <property type="molecule type" value="Genomic_DNA"/>
</dbReference>
<dbReference type="AlphaFoldDB" id="A0AAU9TRG9"/>